<dbReference type="AlphaFoldDB" id="A0AAD8J4F8"/>
<keyword evidence="5" id="KW-1185">Reference proteome</keyword>
<dbReference type="Gene3D" id="3.40.50.880">
    <property type="match status" value="2"/>
</dbReference>
<evidence type="ECO:0000259" key="3">
    <source>
        <dbReference type="Pfam" id="PF01965"/>
    </source>
</evidence>
<dbReference type="InterPro" id="IPR002818">
    <property type="entry name" value="DJ-1/PfpI"/>
</dbReference>
<dbReference type="InterPro" id="IPR029062">
    <property type="entry name" value="Class_I_gatase-like"/>
</dbReference>
<dbReference type="EMBL" id="JAUIZM010000002">
    <property type="protein sequence ID" value="KAK1397056.1"/>
    <property type="molecule type" value="Genomic_DNA"/>
</dbReference>
<sequence length="428" mass="45931">MIKRHSPLSFLPWHTPPKQYLSPKPSFLTPPKRNSFSLSVMAKEVLVPIGNGTEPIEATMIIDILRRAEANVTVASVEKQLLIHACHGVNIVADAFIDDCANTTFHLIVLPGGLPGASTLKECATLESIVKKQAAEGRLYAAICASPAVAFGSWGLLKGLKATCYPSFMEQLSSTATTVESRVQQDGNAITSRGPGTTMEFSVALVEQLFGKDKADSVKGPLVMRSNPGDEYTIAELNTVEWVSDDPPKVLVPIANGSEEMETISIVDVLRRAKAEVIVASVEDTKETVGSRKVKIVSDMLLNEASKLSYDLIVLPGGLPGAKKFASSETLVEMLKKQKSSNKPYGAICASPALVLEPHGLLEGKKATAFPSLCEKLSDQTETDNRIVVDGNVITSKGPGSSLEFSLAIVEKLFGRRKALELAKTMLV</sequence>
<organism evidence="4 5">
    <name type="scientific">Heracleum sosnowskyi</name>
    <dbReference type="NCBI Taxonomy" id="360622"/>
    <lineage>
        <taxon>Eukaryota</taxon>
        <taxon>Viridiplantae</taxon>
        <taxon>Streptophyta</taxon>
        <taxon>Embryophyta</taxon>
        <taxon>Tracheophyta</taxon>
        <taxon>Spermatophyta</taxon>
        <taxon>Magnoliopsida</taxon>
        <taxon>eudicotyledons</taxon>
        <taxon>Gunneridae</taxon>
        <taxon>Pentapetalae</taxon>
        <taxon>asterids</taxon>
        <taxon>campanulids</taxon>
        <taxon>Apiales</taxon>
        <taxon>Apiaceae</taxon>
        <taxon>Apioideae</taxon>
        <taxon>apioid superclade</taxon>
        <taxon>Tordylieae</taxon>
        <taxon>Tordyliinae</taxon>
        <taxon>Heracleum</taxon>
    </lineage>
</organism>
<evidence type="ECO:0000313" key="4">
    <source>
        <dbReference type="EMBL" id="KAK1397056.1"/>
    </source>
</evidence>
<proteinExistence type="inferred from homology"/>
<dbReference type="NCBIfam" id="TIGR01383">
    <property type="entry name" value="not_thiJ"/>
    <property type="match status" value="2"/>
</dbReference>
<gene>
    <name evidence="4" type="ORF">POM88_006919</name>
</gene>
<dbReference type="InterPro" id="IPR050325">
    <property type="entry name" value="Prot/Nucl_acid_deglycase"/>
</dbReference>
<dbReference type="Pfam" id="PF01965">
    <property type="entry name" value="DJ-1_PfpI"/>
    <property type="match status" value="2"/>
</dbReference>
<dbReference type="GO" id="GO:0005737">
    <property type="term" value="C:cytoplasm"/>
    <property type="evidence" value="ECO:0007669"/>
    <property type="project" value="UniProtKB-ARBA"/>
</dbReference>
<dbReference type="GO" id="GO:1903189">
    <property type="term" value="P:glyoxal metabolic process"/>
    <property type="evidence" value="ECO:0007669"/>
    <property type="project" value="TreeGrafter"/>
</dbReference>
<feature type="domain" description="DJ-1/PfpI" evidence="3">
    <location>
        <begin position="43"/>
        <end position="208"/>
    </location>
</feature>
<name>A0AAD8J4F8_9APIA</name>
<feature type="domain" description="DJ-1/PfpI" evidence="3">
    <location>
        <begin position="249"/>
        <end position="411"/>
    </location>
</feature>
<evidence type="ECO:0000256" key="1">
    <source>
        <dbReference type="ARBA" id="ARBA00008542"/>
    </source>
</evidence>
<accession>A0AAD8J4F8</accession>
<reference evidence="4" key="1">
    <citation type="submission" date="2023-02" db="EMBL/GenBank/DDBJ databases">
        <title>Genome of toxic invasive species Heracleum sosnowskyi carries increased number of genes despite the absence of recent whole-genome duplications.</title>
        <authorList>
            <person name="Schelkunov M."/>
            <person name="Shtratnikova V."/>
            <person name="Makarenko M."/>
            <person name="Klepikova A."/>
            <person name="Omelchenko D."/>
            <person name="Novikova G."/>
            <person name="Obukhova E."/>
            <person name="Bogdanov V."/>
            <person name="Penin A."/>
            <person name="Logacheva M."/>
        </authorList>
    </citation>
    <scope>NUCLEOTIDE SEQUENCE</scope>
    <source>
        <strain evidence="4">Hsosn_3</strain>
        <tissue evidence="4">Leaf</tissue>
    </source>
</reference>
<dbReference type="PANTHER" id="PTHR48094:SF12">
    <property type="entry name" value="PARKINSON DISEASE PROTEIN 7 HOMOLOG"/>
    <property type="match status" value="1"/>
</dbReference>
<dbReference type="FunFam" id="3.40.50.880:FF:000015">
    <property type="entry name" value="Protein DJ-1 homolog C"/>
    <property type="match status" value="2"/>
</dbReference>
<dbReference type="InterPro" id="IPR006287">
    <property type="entry name" value="DJ-1"/>
</dbReference>
<reference evidence="4" key="2">
    <citation type="submission" date="2023-05" db="EMBL/GenBank/DDBJ databases">
        <authorList>
            <person name="Schelkunov M.I."/>
        </authorList>
    </citation>
    <scope>NUCLEOTIDE SEQUENCE</scope>
    <source>
        <strain evidence="4">Hsosn_3</strain>
        <tissue evidence="4">Leaf</tissue>
    </source>
</reference>
<dbReference type="SUPFAM" id="SSF52317">
    <property type="entry name" value="Class I glutamine amidotransferase-like"/>
    <property type="match status" value="2"/>
</dbReference>
<comment type="similarity">
    <text evidence="1">Belongs to the peptidase C56 family.</text>
</comment>
<protein>
    <submittedName>
        <fullName evidence="4">Chaperone YajL</fullName>
    </submittedName>
</protein>
<dbReference type="PANTHER" id="PTHR48094">
    <property type="entry name" value="PROTEIN/NUCLEIC ACID DEGLYCASE DJ-1-RELATED"/>
    <property type="match status" value="1"/>
</dbReference>
<evidence type="ECO:0000256" key="2">
    <source>
        <dbReference type="ARBA" id="ARBA00022737"/>
    </source>
</evidence>
<keyword evidence="2" id="KW-0677">Repeat</keyword>
<comment type="caution">
    <text evidence="4">The sequence shown here is derived from an EMBL/GenBank/DDBJ whole genome shotgun (WGS) entry which is preliminary data.</text>
</comment>
<dbReference type="Proteomes" id="UP001237642">
    <property type="component" value="Unassembled WGS sequence"/>
</dbReference>
<dbReference type="CDD" id="cd03135">
    <property type="entry name" value="GATase1_DJ-1"/>
    <property type="match status" value="2"/>
</dbReference>
<evidence type="ECO:0000313" key="5">
    <source>
        <dbReference type="Proteomes" id="UP001237642"/>
    </source>
</evidence>